<protein>
    <submittedName>
        <fullName evidence="5">Ig-like domain-containing protein</fullName>
    </submittedName>
</protein>
<accession>A0A1I1G5S6</accession>
<dbReference type="InterPro" id="IPR032812">
    <property type="entry name" value="SbsA_Ig"/>
</dbReference>
<keyword evidence="1 3" id="KW-0732">Signal</keyword>
<dbReference type="STRING" id="574651.SAMN04487968_103257"/>
<dbReference type="Gene3D" id="2.60.40.10">
    <property type="entry name" value="Immunoglobulins"/>
    <property type="match status" value="10"/>
</dbReference>
<organism evidence="5 6">
    <name type="scientific">Nocardioides terrae</name>
    <dbReference type="NCBI Taxonomy" id="574651"/>
    <lineage>
        <taxon>Bacteria</taxon>
        <taxon>Bacillati</taxon>
        <taxon>Actinomycetota</taxon>
        <taxon>Actinomycetes</taxon>
        <taxon>Propionibacteriales</taxon>
        <taxon>Nocardioidaceae</taxon>
        <taxon>Nocardioides</taxon>
    </lineage>
</organism>
<evidence type="ECO:0000313" key="6">
    <source>
        <dbReference type="Proteomes" id="UP000198832"/>
    </source>
</evidence>
<dbReference type="InterPro" id="IPR013783">
    <property type="entry name" value="Ig-like_fold"/>
</dbReference>
<dbReference type="Pfam" id="PF13205">
    <property type="entry name" value="Big_5"/>
    <property type="match status" value="1"/>
</dbReference>
<dbReference type="EMBL" id="FOLB01000003">
    <property type="protein sequence ID" value="SFC06656.1"/>
    <property type="molecule type" value="Genomic_DNA"/>
</dbReference>
<gene>
    <name evidence="5" type="ORF">SAMN04487968_103257</name>
</gene>
<feature type="compositionally biased region" description="Low complexity" evidence="2">
    <location>
        <begin position="1384"/>
        <end position="1393"/>
    </location>
</feature>
<feature type="region of interest" description="Disordered" evidence="2">
    <location>
        <begin position="1384"/>
        <end position="1414"/>
    </location>
</feature>
<evidence type="ECO:0000256" key="2">
    <source>
        <dbReference type="SAM" id="MobiDB-lite"/>
    </source>
</evidence>
<dbReference type="GO" id="GO:0005975">
    <property type="term" value="P:carbohydrate metabolic process"/>
    <property type="evidence" value="ECO:0007669"/>
    <property type="project" value="UniProtKB-ARBA"/>
</dbReference>
<dbReference type="InterPro" id="IPR014755">
    <property type="entry name" value="Cu-Rt/internalin_Ig-like"/>
</dbReference>
<name>A0A1I1G5S6_9ACTN</name>
<dbReference type="Proteomes" id="UP000198832">
    <property type="component" value="Unassembled WGS sequence"/>
</dbReference>
<feature type="compositionally biased region" description="Low complexity" evidence="2">
    <location>
        <begin position="1400"/>
        <end position="1409"/>
    </location>
</feature>
<evidence type="ECO:0000259" key="4">
    <source>
        <dbReference type="Pfam" id="PF13205"/>
    </source>
</evidence>
<evidence type="ECO:0000256" key="1">
    <source>
        <dbReference type="ARBA" id="ARBA00022729"/>
    </source>
</evidence>
<feature type="signal peptide" evidence="3">
    <location>
        <begin position="1"/>
        <end position="34"/>
    </location>
</feature>
<evidence type="ECO:0000313" key="5">
    <source>
        <dbReference type="EMBL" id="SFC06656.1"/>
    </source>
</evidence>
<dbReference type="OrthoDB" id="5485729at2"/>
<feature type="chain" id="PRO_5011646661" evidence="3">
    <location>
        <begin position="35"/>
        <end position="1521"/>
    </location>
</feature>
<feature type="domain" description="SbsA Ig-like" evidence="4">
    <location>
        <begin position="1423"/>
        <end position="1519"/>
    </location>
</feature>
<reference evidence="5 6" key="1">
    <citation type="submission" date="2016-10" db="EMBL/GenBank/DDBJ databases">
        <authorList>
            <person name="de Groot N.N."/>
        </authorList>
    </citation>
    <scope>NUCLEOTIDE SEQUENCE [LARGE SCALE GENOMIC DNA]</scope>
    <source>
        <strain evidence="5 6">CGMCC 1.7056</strain>
    </source>
</reference>
<dbReference type="Gene3D" id="2.60.40.1220">
    <property type="match status" value="1"/>
</dbReference>
<sequence length="1521" mass="161996">MMARRDHLRRALAGVTATVAMIAATLTMATPSYAAPAAPVNLSPDGGSVTGVPTLSWDWVPGATSYVIQVSGNQDFTGTLVDSATTTNRQYVPDSTLPASVYWRVAAKDSSGTSDYATAHFSRTIAAAPTQLTPSNGANVRLPDASATLTWTAVPGALSYDIKIGPDFDNPNGFLTKTLKVTAAHYRPAQLGTHFWQVRALVSSSGGANVYTEWSAVQTFVVQPLRLPDEWADAASPQGLSSVQDAVLDWDPVPGAVTYQVQLHTDRAFPSSGLISQTGITGTRWARPATLLNDQYYWRVRPVDAYGLTPDWSTVPVFSFQRAWADQPVPTYPANNSNVGNPFYYEWTPADRLASRYAVQLTTDSTFNTDVQTCYTVHTTYVPSKDDCMPDPGLAYYWRVIGIDGSGNWNSTSVPVTEVVNAQVNQFTMAQWKAQRLSPADGASGPPPTLRWAPVSGATEYRVTLSSTNGGPNTTYTTAATQLDITTNLFPELLTPAVEQDLPGDPVRFNWQVVPVDAAGRVGNGTIASGWQYTVTQDDAGTANQPNPISPANGTAFERFPSLKWTALPVASTDPEDGDLSRYTYRVFVRKAGSTVWPATPEGVTYHASFTDLDSNNLAPGNYEWMVQAMDGQTPVSATSPSNIGAFTIAPPTSTTTIGSDGSQVTLPSPVPEVVGEGVSLRANATGDARCTLSVQTDAENCAGIPETPILSWAPIPNAGYYQIYLSADQALTHLLPGYPQRVDRPLFRPVVELPDSQAGIAYYWYVQACTVDGKCASTASAKYGFEKIANPVVVNPPDPTYGTDATSGAPIVRDDVTLSWQDYVDTNLNADTSGSDLPDRATLEADKYRIEIATDASFGNKEIYDVDQKQFTLADDTYNEGDIYWRVQARDQSGNYLPYSATQHMIRRSPTPTLLEPSDGGSSSGTRLVWQPLPFAASYDVEIYKTWNATTQSGATLLTDNAVAQSMYAFATPLPAQATPYYWRVRRNDAKGKDGQWSQMFSFRWTGQNPQLLSPATGERVEPNEEVFRWAPADPAMPPVAYRWQRRKAGQTSLTDNFKTYATAWAPTSTIADGDWEWRVVALDADDAELGATGWRAFTSSTKPLVVQPPEITGGVQVGQVLSVSTMPVFEPADVTLAWQWLVSGSAVADATGTSFTVRPSDVGRAITVRVTASRSGYANSTVTAAAQTGAAGEAPHVEDPVPSISGDSHVGGVLTVGAATWSIDGVATRYQWKVGTKSVGSNSATSTSYTVAPSDVGQPITVVVTGTRTSYATGSYTTGEATAILGIAPTSPVPSVTGTAQVGSTLSASGLAWTRAGASAGGSTTYQWRRDGAMISGATRSTYVPTDSDAGHLVSVQAARAQAGYETGYVTSTEVLVTAKASSGSSGDASGSTGGGTSTPPGATGSGFALGAPSHSGAVDGAPRIVRITPAVGRTVKKSGPIKITFSEPVTGATKAVRLTYKGKKVKLKVTYDARTRTLTIKPKSKLKHGKKYKIVVRSIVKDLTGVRFSTSSWQFKAK</sequence>
<evidence type="ECO:0000256" key="3">
    <source>
        <dbReference type="SAM" id="SignalP"/>
    </source>
</evidence>
<dbReference type="Gene3D" id="2.60.40.2700">
    <property type="match status" value="3"/>
</dbReference>
<keyword evidence="6" id="KW-1185">Reference proteome</keyword>
<proteinExistence type="predicted"/>